<dbReference type="RefSeq" id="WP_017385530.1">
    <property type="nucleotide sequence ID" value="NZ_BKDB01000014.1"/>
</dbReference>
<organism evidence="9 10">
    <name type="scientific">Acinetobacter pittii</name>
    <name type="common">Acinetobacter genomosp. 3</name>
    <dbReference type="NCBI Taxonomy" id="48296"/>
    <lineage>
        <taxon>Bacteria</taxon>
        <taxon>Pseudomonadati</taxon>
        <taxon>Pseudomonadota</taxon>
        <taxon>Gammaproteobacteria</taxon>
        <taxon>Moraxellales</taxon>
        <taxon>Moraxellaceae</taxon>
        <taxon>Acinetobacter</taxon>
        <taxon>Acinetobacter calcoaceticus/baumannii complex</taxon>
    </lineage>
</organism>
<feature type="signal peptide" evidence="8">
    <location>
        <begin position="1"/>
        <end position="20"/>
    </location>
</feature>
<evidence type="ECO:0000256" key="4">
    <source>
        <dbReference type="ARBA" id="ARBA00022692"/>
    </source>
</evidence>
<comment type="subcellular location">
    <subcellularLocation>
        <location evidence="1">Cell outer membrane</location>
        <topology evidence="1">Multi-pass membrane protein</topology>
    </subcellularLocation>
</comment>
<comment type="caution">
    <text evidence="9">The sequence shown here is derived from an EMBL/GenBank/DDBJ whole genome shotgun (WGS) entry which is preliminary data.</text>
</comment>
<keyword evidence="3" id="KW-1134">Transmembrane beta strand</keyword>
<name>A0A429K301_ACIPI</name>
<evidence type="ECO:0000256" key="8">
    <source>
        <dbReference type="SAM" id="SignalP"/>
    </source>
</evidence>
<keyword evidence="5 8" id="KW-0732">Signal</keyword>
<evidence type="ECO:0000256" key="5">
    <source>
        <dbReference type="ARBA" id="ARBA00022729"/>
    </source>
</evidence>
<dbReference type="AlphaFoldDB" id="A0A429K301"/>
<evidence type="ECO:0000256" key="2">
    <source>
        <dbReference type="ARBA" id="ARBA00008163"/>
    </source>
</evidence>
<dbReference type="PANTHER" id="PTHR35093:SF8">
    <property type="entry name" value="OUTER MEMBRANE PROTEIN NMB0088-RELATED"/>
    <property type="match status" value="1"/>
</dbReference>
<sequence>MKRYYLMGSIAMLFPLSAHAFNGILLTGIGQVAAGMGGVSIAGGSDRTSVSENPANLSFQNAGLDAQLALLNVYSNANFLGQSEEHKSKQFIPIPSWALVHHVNDQFSVGVSSTGSGASVDYDENALHGYPADPAKDNLAIATINPSFSYRPIPELSIGFALNLGIEQFRAKGILAGTDPEGSPVFLPSHGNQWAYGVGYTLGSTWNFQPDWYVGISYISEIKFTKLDGYKEDLLAQSKGRINLPERYGIGLKHNLNNQLTLGADFQYINWEDSDGLGKDSGFNWQNQKVYRLGLNYQLNSISSIRLGYNYSNETVDSEHTLVNFYANDVANQSWTIGYGHRFKFGTLNLAYEYAQNNEVRGTGPSIGTNLKNENHVITLGLSKEF</sequence>
<dbReference type="InterPro" id="IPR005017">
    <property type="entry name" value="OMPP1/FadL/TodX"/>
</dbReference>
<dbReference type="GO" id="GO:0009279">
    <property type="term" value="C:cell outer membrane"/>
    <property type="evidence" value="ECO:0007669"/>
    <property type="project" value="UniProtKB-SubCell"/>
</dbReference>
<dbReference type="Gene3D" id="2.40.160.60">
    <property type="entry name" value="Outer membrane protein transport protein (OMPP1/FadL/TodX)"/>
    <property type="match status" value="1"/>
</dbReference>
<evidence type="ECO:0000256" key="6">
    <source>
        <dbReference type="ARBA" id="ARBA00023136"/>
    </source>
</evidence>
<accession>A0A429K301</accession>
<dbReference type="SUPFAM" id="SSF56935">
    <property type="entry name" value="Porins"/>
    <property type="match status" value="1"/>
</dbReference>
<gene>
    <name evidence="9" type="ORF">EA752_13340</name>
</gene>
<keyword evidence="4" id="KW-0812">Transmembrane</keyword>
<evidence type="ECO:0000256" key="3">
    <source>
        <dbReference type="ARBA" id="ARBA00022452"/>
    </source>
</evidence>
<dbReference type="Proteomes" id="UP000271320">
    <property type="component" value="Unassembled WGS sequence"/>
</dbReference>
<comment type="similarity">
    <text evidence="2">Belongs to the OmpP1/FadL family.</text>
</comment>
<dbReference type="EMBL" id="RFEW01000010">
    <property type="protein sequence ID" value="RSO58358.1"/>
    <property type="molecule type" value="Genomic_DNA"/>
</dbReference>
<dbReference type="Pfam" id="PF03349">
    <property type="entry name" value="Toluene_X"/>
    <property type="match status" value="1"/>
</dbReference>
<dbReference type="GO" id="GO:0015483">
    <property type="term" value="F:long-chain fatty acid transporting porin activity"/>
    <property type="evidence" value="ECO:0007669"/>
    <property type="project" value="TreeGrafter"/>
</dbReference>
<keyword evidence="6" id="KW-0472">Membrane</keyword>
<dbReference type="PANTHER" id="PTHR35093">
    <property type="entry name" value="OUTER MEMBRANE PROTEIN NMB0088-RELATED"/>
    <property type="match status" value="1"/>
</dbReference>
<feature type="chain" id="PRO_5044398290" evidence="8">
    <location>
        <begin position="21"/>
        <end position="386"/>
    </location>
</feature>
<evidence type="ECO:0000256" key="7">
    <source>
        <dbReference type="ARBA" id="ARBA00023237"/>
    </source>
</evidence>
<evidence type="ECO:0000313" key="9">
    <source>
        <dbReference type="EMBL" id="RSO58358.1"/>
    </source>
</evidence>
<reference evidence="9 10" key="1">
    <citation type="submission" date="2018-10" db="EMBL/GenBank/DDBJ databases">
        <title>GWAS and RNA-Seq identify cryptic mechanisms of antimicrobial resistance in Acinetobacter baumannii.</title>
        <authorList>
            <person name="Sahl J.W."/>
        </authorList>
    </citation>
    <scope>NUCLEOTIDE SEQUENCE [LARGE SCALE GENOMIC DNA]</scope>
    <source>
        <strain evidence="9 10">TG41884</strain>
    </source>
</reference>
<protein>
    <submittedName>
        <fullName evidence="9">Fatty acid and hydrocarbon transporter (SalD)</fullName>
    </submittedName>
</protein>
<proteinExistence type="inferred from homology"/>
<evidence type="ECO:0000313" key="10">
    <source>
        <dbReference type="Proteomes" id="UP000271320"/>
    </source>
</evidence>
<keyword evidence="7" id="KW-0998">Cell outer membrane</keyword>
<evidence type="ECO:0000256" key="1">
    <source>
        <dbReference type="ARBA" id="ARBA00004571"/>
    </source>
</evidence>